<dbReference type="Proteomes" id="UP000092018">
    <property type="component" value="Plasmid unnamed1"/>
</dbReference>
<comment type="function">
    <text evidence="1">Involved in the assembly process of the P-ring formation. It may associate with FlgF on the rod constituting a structure essential for the P-ring assembly or may act as a modulator protein for the P-ring assembly.</text>
</comment>
<sequence length="231" mass="25790">MVIRQLNVLSGALALLFFSFGAQCASLMTTEVERQVHEFVSQQLQDAYHQHYVDHQIEFGFPSRVQSEECPKGSVSVSFPPNMRSVNSAVMVCAVTEKRSRFKYRVKPMLSVLVPEVNIQSGIELSPVQVGSKVVETRVPNDFLLDLKEGQYRAKRRLNVGSPIRLSQLETRPTVVSGQVIEFVVTRGSVSVRTRVEVLEDGMIGEFVWVRNVVTGTTFLARVTSEGSLDV</sequence>
<evidence type="ECO:0000313" key="4">
    <source>
        <dbReference type="Proteomes" id="UP000092018"/>
    </source>
</evidence>
<dbReference type="GO" id="GO:0042597">
    <property type="term" value="C:periplasmic space"/>
    <property type="evidence" value="ECO:0007669"/>
    <property type="project" value="UniProtKB-SubCell"/>
</dbReference>
<evidence type="ECO:0000256" key="1">
    <source>
        <dbReference type="RuleBase" id="RU362063"/>
    </source>
</evidence>
<comment type="subcellular location">
    <subcellularLocation>
        <location evidence="1">Periplasm</location>
    </subcellularLocation>
</comment>
<keyword evidence="3" id="KW-0282">Flagellum</keyword>
<gene>
    <name evidence="3" type="ORF">A6E01_19005</name>
</gene>
<dbReference type="EMBL" id="CP016179">
    <property type="protein sequence ID" value="ANO35304.1"/>
    <property type="molecule type" value="Genomic_DNA"/>
</dbReference>
<keyword evidence="1" id="KW-0732">Signal</keyword>
<dbReference type="InterPro" id="IPR039246">
    <property type="entry name" value="Flagellar_FlgA"/>
</dbReference>
<accession>A0AAN0XZI3</accession>
<comment type="similarity">
    <text evidence="1">Belongs to the FlgA family.</text>
</comment>
<dbReference type="InterPro" id="IPR017585">
    <property type="entry name" value="SAF_FlgA"/>
</dbReference>
<dbReference type="AlphaFoldDB" id="A0AAN0XZI3"/>
<dbReference type="GO" id="GO:0044780">
    <property type="term" value="P:bacterial-type flagellum assembly"/>
    <property type="evidence" value="ECO:0007669"/>
    <property type="project" value="InterPro"/>
</dbReference>
<dbReference type="Gene3D" id="2.30.30.760">
    <property type="match status" value="1"/>
</dbReference>
<feature type="signal peptide" evidence="1">
    <location>
        <begin position="1"/>
        <end position="24"/>
    </location>
</feature>
<dbReference type="NCBIfam" id="TIGR03170">
    <property type="entry name" value="flgA_cterm"/>
    <property type="match status" value="1"/>
</dbReference>
<name>A0AAN0XZI3_9VIBR</name>
<keyword evidence="3" id="KW-0969">Cilium</keyword>
<protein>
    <recommendedName>
        <fullName evidence="1">Flagella basal body P-ring formation protein FlgA</fullName>
    </recommendedName>
</protein>
<reference evidence="3 4" key="1">
    <citation type="submission" date="2016-06" db="EMBL/GenBank/DDBJ databases">
        <title>Adaptive Radiation by Waves of Gene Transfer Leads to Fine-Scale Resource Partitioning in Marine Microbes.</title>
        <authorList>
            <person name="Hehemann J.-H."/>
            <person name="Arevalo P."/>
            <person name="Datta M.S."/>
            <person name="Yu X."/>
            <person name="Corzett C."/>
            <person name="Henschel A."/>
            <person name="Preheim S.P."/>
            <person name="Timberlake S."/>
            <person name="Alm E.J."/>
            <person name="Polz M.F."/>
        </authorList>
    </citation>
    <scope>NUCLEOTIDE SEQUENCE [LARGE SCALE GENOMIC DNA]</scope>
    <source>
        <strain evidence="3 4">FF50</strain>
        <plasmid evidence="3 4">unnamed1</plasmid>
    </source>
</reference>
<organism evidence="3 4">
    <name type="scientific">Vibrio breoganii</name>
    <dbReference type="NCBI Taxonomy" id="553239"/>
    <lineage>
        <taxon>Bacteria</taxon>
        <taxon>Pseudomonadati</taxon>
        <taxon>Pseudomonadota</taxon>
        <taxon>Gammaproteobacteria</taxon>
        <taxon>Vibrionales</taxon>
        <taxon>Vibrionaceae</taxon>
        <taxon>Vibrio</taxon>
    </lineage>
</organism>
<keyword evidence="3" id="KW-0966">Cell projection</keyword>
<keyword evidence="3" id="KW-0614">Plasmid</keyword>
<feature type="chain" id="PRO_5042670292" description="Flagella basal body P-ring formation protein FlgA" evidence="1">
    <location>
        <begin position="25"/>
        <end position="231"/>
    </location>
</feature>
<feature type="domain" description="Flagella basal body P-ring formation protein FlgA SAF" evidence="2">
    <location>
        <begin position="112"/>
        <end position="231"/>
    </location>
</feature>
<dbReference type="KEGG" id="vbr:A6E01_19005"/>
<geneLocation type="plasmid" evidence="3 4">
    <name>unnamed1</name>
</geneLocation>
<keyword evidence="1" id="KW-0574">Periplasm</keyword>
<dbReference type="PANTHER" id="PTHR36307">
    <property type="entry name" value="FLAGELLA BASAL BODY P-RING FORMATION PROTEIN FLGA"/>
    <property type="match status" value="1"/>
</dbReference>
<dbReference type="Pfam" id="PF13144">
    <property type="entry name" value="ChapFlgA"/>
    <property type="match status" value="1"/>
</dbReference>
<evidence type="ECO:0000313" key="3">
    <source>
        <dbReference type="EMBL" id="ANO35304.1"/>
    </source>
</evidence>
<keyword evidence="1" id="KW-1005">Bacterial flagellum biogenesis</keyword>
<proteinExistence type="inferred from homology"/>
<dbReference type="PANTHER" id="PTHR36307:SF1">
    <property type="entry name" value="FLAGELLA BASAL BODY P-RING FORMATION PROTEIN FLGA"/>
    <property type="match status" value="1"/>
</dbReference>
<evidence type="ECO:0000259" key="2">
    <source>
        <dbReference type="Pfam" id="PF13144"/>
    </source>
</evidence>